<proteinExistence type="predicted"/>
<feature type="compositionally biased region" description="Polar residues" evidence="1">
    <location>
        <begin position="84"/>
        <end position="106"/>
    </location>
</feature>
<reference evidence="2 3" key="1">
    <citation type="journal article" date="2013" name="BMC Genomics">
        <title>The miniature genome of a carnivorous plant Genlisea aurea contains a low number of genes and short non-coding sequences.</title>
        <authorList>
            <person name="Leushkin E.V."/>
            <person name="Sutormin R.A."/>
            <person name="Nabieva E.R."/>
            <person name="Penin A.A."/>
            <person name="Kondrashov A.S."/>
            <person name="Logacheva M.D."/>
        </authorList>
    </citation>
    <scope>NUCLEOTIDE SEQUENCE [LARGE SCALE GENOMIC DNA]</scope>
</reference>
<evidence type="ECO:0000313" key="2">
    <source>
        <dbReference type="EMBL" id="EPS58930.1"/>
    </source>
</evidence>
<feature type="non-terminal residue" evidence="2">
    <location>
        <position position="129"/>
    </location>
</feature>
<accession>S8BWH3</accession>
<dbReference type="Proteomes" id="UP000015453">
    <property type="component" value="Unassembled WGS sequence"/>
</dbReference>
<feature type="non-terminal residue" evidence="2">
    <location>
        <position position="1"/>
    </location>
</feature>
<protein>
    <submittedName>
        <fullName evidence="2">Uncharacterized protein</fullName>
    </submittedName>
</protein>
<dbReference type="EMBL" id="AUSU01008785">
    <property type="protein sequence ID" value="EPS58930.1"/>
    <property type="molecule type" value="Genomic_DNA"/>
</dbReference>
<organism evidence="2 3">
    <name type="scientific">Genlisea aurea</name>
    <dbReference type="NCBI Taxonomy" id="192259"/>
    <lineage>
        <taxon>Eukaryota</taxon>
        <taxon>Viridiplantae</taxon>
        <taxon>Streptophyta</taxon>
        <taxon>Embryophyta</taxon>
        <taxon>Tracheophyta</taxon>
        <taxon>Spermatophyta</taxon>
        <taxon>Magnoliopsida</taxon>
        <taxon>eudicotyledons</taxon>
        <taxon>Gunneridae</taxon>
        <taxon>Pentapetalae</taxon>
        <taxon>asterids</taxon>
        <taxon>lamiids</taxon>
        <taxon>Lamiales</taxon>
        <taxon>Lentibulariaceae</taxon>
        <taxon>Genlisea</taxon>
    </lineage>
</organism>
<evidence type="ECO:0000313" key="3">
    <source>
        <dbReference type="Proteomes" id="UP000015453"/>
    </source>
</evidence>
<feature type="region of interest" description="Disordered" evidence="1">
    <location>
        <begin position="80"/>
        <end position="113"/>
    </location>
</feature>
<gene>
    <name evidence="2" type="ORF">M569_15883</name>
</gene>
<keyword evidence="3" id="KW-1185">Reference proteome</keyword>
<sequence>RLQSDWYSPTRLHDSPVDYYFPGDRFIPNRSLMDLDQARGILTNRSTNQHSKPKFRVGYQRTLQNLTLDTEGRPFQMMVFRGSPKSSKNNSSRTTHSSEEIQSSSEAPRKIPKSACRILDAPLMSRDYY</sequence>
<evidence type="ECO:0000256" key="1">
    <source>
        <dbReference type="SAM" id="MobiDB-lite"/>
    </source>
</evidence>
<name>S8BWH3_9LAMI</name>
<comment type="caution">
    <text evidence="2">The sequence shown here is derived from an EMBL/GenBank/DDBJ whole genome shotgun (WGS) entry which is preliminary data.</text>
</comment>
<dbReference type="AlphaFoldDB" id="S8BWH3"/>
<dbReference type="OrthoDB" id="10263272at2759"/>